<feature type="transmembrane region" description="Helical" evidence="14">
    <location>
        <begin position="163"/>
        <end position="185"/>
    </location>
</feature>
<dbReference type="InterPro" id="IPR004358">
    <property type="entry name" value="Sig_transdc_His_kin-like_C"/>
</dbReference>
<evidence type="ECO:0000259" key="15">
    <source>
        <dbReference type="PROSITE" id="PS50109"/>
    </source>
</evidence>
<evidence type="ECO:0000256" key="7">
    <source>
        <dbReference type="ARBA" id="ARBA00022777"/>
    </source>
</evidence>
<evidence type="ECO:0000256" key="14">
    <source>
        <dbReference type="SAM" id="Phobius"/>
    </source>
</evidence>
<comment type="catalytic activity">
    <reaction evidence="1">
        <text>ATP + protein L-histidine = ADP + protein N-phospho-L-histidine.</text>
        <dbReference type="EC" id="2.7.13.3"/>
    </reaction>
</comment>
<dbReference type="EC" id="2.7.13.3" evidence="3"/>
<dbReference type="SMART" id="SM00388">
    <property type="entry name" value="HisKA"/>
    <property type="match status" value="1"/>
</dbReference>
<dbReference type="FunFam" id="3.30.565.10:FF:000010">
    <property type="entry name" value="Sensor histidine kinase RcsC"/>
    <property type="match status" value="1"/>
</dbReference>
<feature type="domain" description="PAS" evidence="17">
    <location>
        <begin position="255"/>
        <end position="299"/>
    </location>
</feature>
<evidence type="ECO:0000259" key="18">
    <source>
        <dbReference type="PROSITE" id="PS50113"/>
    </source>
</evidence>
<dbReference type="Pfam" id="PF00072">
    <property type="entry name" value="Response_reg"/>
    <property type="match status" value="2"/>
</dbReference>
<dbReference type="CDD" id="cd00156">
    <property type="entry name" value="REC"/>
    <property type="match status" value="1"/>
</dbReference>
<feature type="modified residue" description="4-aspartylphosphate" evidence="13">
    <location>
        <position position="814"/>
    </location>
</feature>
<feature type="transmembrane region" description="Helical" evidence="14">
    <location>
        <begin position="29"/>
        <end position="51"/>
    </location>
</feature>
<dbReference type="AlphaFoldDB" id="A0AAN2C9N3"/>
<evidence type="ECO:0000256" key="4">
    <source>
        <dbReference type="ARBA" id="ARBA00022553"/>
    </source>
</evidence>
<dbReference type="Pfam" id="PF17158">
    <property type="entry name" value="MASE4"/>
    <property type="match status" value="1"/>
</dbReference>
<dbReference type="SUPFAM" id="SSF55874">
    <property type="entry name" value="ATPase domain of HSP90 chaperone/DNA topoisomerase II/histidine kinase"/>
    <property type="match status" value="1"/>
</dbReference>
<dbReference type="InterPro" id="IPR036890">
    <property type="entry name" value="HATPase_C_sf"/>
</dbReference>
<evidence type="ECO:0000256" key="1">
    <source>
        <dbReference type="ARBA" id="ARBA00000085"/>
    </source>
</evidence>
<evidence type="ECO:0000256" key="10">
    <source>
        <dbReference type="ARBA" id="ARBA00064003"/>
    </source>
</evidence>
<dbReference type="Pfam" id="PF00512">
    <property type="entry name" value="HisKA"/>
    <property type="match status" value="1"/>
</dbReference>
<dbReference type="SMART" id="SM00448">
    <property type="entry name" value="REC"/>
    <property type="match status" value="2"/>
</dbReference>
<evidence type="ECO:0000313" key="20">
    <source>
        <dbReference type="Proteomes" id="UP001317532"/>
    </source>
</evidence>
<dbReference type="SMART" id="SM00091">
    <property type="entry name" value="PAS"/>
    <property type="match status" value="1"/>
</dbReference>
<evidence type="ECO:0000256" key="11">
    <source>
        <dbReference type="ARBA" id="ARBA00068150"/>
    </source>
</evidence>
<dbReference type="InterPro" id="IPR036097">
    <property type="entry name" value="HisK_dim/P_sf"/>
</dbReference>
<comment type="similarity">
    <text evidence="2">In the N-terminal section; belongs to the phytochrome family.</text>
</comment>
<dbReference type="SMART" id="SM00387">
    <property type="entry name" value="HATPase_c"/>
    <property type="match status" value="1"/>
</dbReference>
<dbReference type="InterPro" id="IPR033424">
    <property type="entry name" value="MASE4"/>
</dbReference>
<dbReference type="InterPro" id="IPR000700">
    <property type="entry name" value="PAS-assoc_C"/>
</dbReference>
<feature type="transmembrane region" description="Helical" evidence="14">
    <location>
        <begin position="223"/>
        <end position="243"/>
    </location>
</feature>
<keyword evidence="14" id="KW-1133">Transmembrane helix</keyword>
<name>A0AAN2C9N3_UNVUL</name>
<dbReference type="Gene3D" id="1.10.287.130">
    <property type="match status" value="1"/>
</dbReference>
<dbReference type="InterPro" id="IPR005467">
    <property type="entry name" value="His_kinase_dom"/>
</dbReference>
<feature type="domain" description="PAC" evidence="18">
    <location>
        <begin position="319"/>
        <end position="369"/>
    </location>
</feature>
<keyword evidence="9" id="KW-0902">Two-component regulatory system</keyword>
<comment type="subunit">
    <text evidence="10">At low DSF concentrations, interacts with RpfF.</text>
</comment>
<dbReference type="Proteomes" id="UP001317532">
    <property type="component" value="Chromosome"/>
</dbReference>
<evidence type="ECO:0000256" key="9">
    <source>
        <dbReference type="ARBA" id="ARBA00023012"/>
    </source>
</evidence>
<keyword evidence="8" id="KW-0067">ATP-binding</keyword>
<evidence type="ECO:0000259" key="16">
    <source>
        <dbReference type="PROSITE" id="PS50110"/>
    </source>
</evidence>
<evidence type="ECO:0000256" key="8">
    <source>
        <dbReference type="ARBA" id="ARBA00022840"/>
    </source>
</evidence>
<dbReference type="Pfam" id="PF13188">
    <property type="entry name" value="PAS_8"/>
    <property type="match status" value="1"/>
</dbReference>
<keyword evidence="7" id="KW-0418">Kinase</keyword>
<evidence type="ECO:0000256" key="6">
    <source>
        <dbReference type="ARBA" id="ARBA00022741"/>
    </source>
</evidence>
<keyword evidence="14" id="KW-0472">Membrane</keyword>
<dbReference type="CDD" id="cd00130">
    <property type="entry name" value="PAS"/>
    <property type="match status" value="1"/>
</dbReference>
<accession>A0AAN2C9N3</accession>
<evidence type="ECO:0000256" key="12">
    <source>
        <dbReference type="ARBA" id="ARBA00074306"/>
    </source>
</evidence>
<dbReference type="SUPFAM" id="SSF52172">
    <property type="entry name" value="CheY-like"/>
    <property type="match status" value="2"/>
</dbReference>
<dbReference type="PROSITE" id="PS50109">
    <property type="entry name" value="HIS_KIN"/>
    <property type="match status" value="1"/>
</dbReference>
<feature type="domain" description="Histidine kinase" evidence="15">
    <location>
        <begin position="387"/>
        <end position="608"/>
    </location>
</feature>
<dbReference type="InterPro" id="IPR035965">
    <property type="entry name" value="PAS-like_dom_sf"/>
</dbReference>
<dbReference type="Gene3D" id="3.30.450.20">
    <property type="entry name" value="PAS domain"/>
    <property type="match status" value="1"/>
</dbReference>
<dbReference type="InterPro" id="IPR003594">
    <property type="entry name" value="HATPase_dom"/>
</dbReference>
<feature type="modified residue" description="4-aspartylphosphate" evidence="13">
    <location>
        <position position="678"/>
    </location>
</feature>
<feature type="domain" description="Response regulatory" evidence="16">
    <location>
        <begin position="765"/>
        <end position="883"/>
    </location>
</feature>
<dbReference type="CDD" id="cd17546">
    <property type="entry name" value="REC_hyHK_CKI1_RcsC-like"/>
    <property type="match status" value="1"/>
</dbReference>
<evidence type="ECO:0000256" key="3">
    <source>
        <dbReference type="ARBA" id="ARBA00012438"/>
    </source>
</evidence>
<dbReference type="NCBIfam" id="TIGR00229">
    <property type="entry name" value="sensory_box"/>
    <property type="match status" value="1"/>
</dbReference>
<dbReference type="EMBL" id="AP025523">
    <property type="protein sequence ID" value="BDE06479.1"/>
    <property type="molecule type" value="Genomic_DNA"/>
</dbReference>
<dbReference type="InterPro" id="IPR000014">
    <property type="entry name" value="PAS"/>
</dbReference>
<dbReference type="InterPro" id="IPR003661">
    <property type="entry name" value="HisK_dim/P_dom"/>
</dbReference>
<dbReference type="CDD" id="cd00082">
    <property type="entry name" value="HisKA"/>
    <property type="match status" value="1"/>
</dbReference>
<dbReference type="PRINTS" id="PR00344">
    <property type="entry name" value="BCTRLSENSOR"/>
</dbReference>
<dbReference type="Gene3D" id="3.40.50.2300">
    <property type="match status" value="2"/>
</dbReference>
<evidence type="ECO:0000256" key="5">
    <source>
        <dbReference type="ARBA" id="ARBA00022679"/>
    </source>
</evidence>
<dbReference type="Gene3D" id="3.30.565.10">
    <property type="entry name" value="Histidine kinase-like ATPase, C-terminal domain"/>
    <property type="match status" value="1"/>
</dbReference>
<feature type="transmembrane region" description="Helical" evidence="14">
    <location>
        <begin position="128"/>
        <end position="151"/>
    </location>
</feature>
<dbReference type="SUPFAM" id="SSF47384">
    <property type="entry name" value="Homodimeric domain of signal transducing histidine kinase"/>
    <property type="match status" value="1"/>
</dbReference>
<dbReference type="FunFam" id="1.10.287.130:FF:000002">
    <property type="entry name" value="Two-component osmosensing histidine kinase"/>
    <property type="match status" value="1"/>
</dbReference>
<proteinExistence type="inferred from homology"/>
<feature type="domain" description="Response regulatory" evidence="16">
    <location>
        <begin position="624"/>
        <end position="742"/>
    </location>
</feature>
<dbReference type="PROSITE" id="PS50112">
    <property type="entry name" value="PAS"/>
    <property type="match status" value="1"/>
</dbReference>
<keyword evidence="4 13" id="KW-0597">Phosphoprotein</keyword>
<keyword evidence="6" id="KW-0547">Nucleotide-binding</keyword>
<evidence type="ECO:0000259" key="17">
    <source>
        <dbReference type="PROSITE" id="PS50112"/>
    </source>
</evidence>
<feature type="transmembrane region" description="Helical" evidence="14">
    <location>
        <begin position="97"/>
        <end position="116"/>
    </location>
</feature>
<keyword evidence="20" id="KW-1185">Reference proteome</keyword>
<dbReference type="PROSITE" id="PS50113">
    <property type="entry name" value="PAC"/>
    <property type="match status" value="1"/>
</dbReference>
<dbReference type="CDD" id="cd16922">
    <property type="entry name" value="HATPase_EvgS-ArcB-TorS-like"/>
    <property type="match status" value="1"/>
</dbReference>
<dbReference type="InterPro" id="IPR001789">
    <property type="entry name" value="Sig_transdc_resp-reg_receiver"/>
</dbReference>
<dbReference type="InterPro" id="IPR011006">
    <property type="entry name" value="CheY-like_superfamily"/>
</dbReference>
<dbReference type="PANTHER" id="PTHR45339">
    <property type="entry name" value="HYBRID SIGNAL TRANSDUCTION HISTIDINE KINASE J"/>
    <property type="match status" value="1"/>
</dbReference>
<organism evidence="19 20">
    <name type="scientific">Vulcanimicrobium alpinum</name>
    <dbReference type="NCBI Taxonomy" id="3016050"/>
    <lineage>
        <taxon>Bacteria</taxon>
        <taxon>Bacillati</taxon>
        <taxon>Vulcanimicrobiota</taxon>
        <taxon>Vulcanimicrobiia</taxon>
        <taxon>Vulcanimicrobiales</taxon>
        <taxon>Vulcanimicrobiaceae</taxon>
        <taxon>Vulcanimicrobium</taxon>
    </lineage>
</organism>
<dbReference type="Pfam" id="PF02518">
    <property type="entry name" value="HATPase_c"/>
    <property type="match status" value="1"/>
</dbReference>
<feature type="transmembrane region" description="Helical" evidence="14">
    <location>
        <begin position="58"/>
        <end position="77"/>
    </location>
</feature>
<protein>
    <recommendedName>
        <fullName evidence="12">Circadian input-output histidine kinase CikA</fullName>
        <ecNumber evidence="3">2.7.13.3</ecNumber>
    </recommendedName>
    <alternativeName>
        <fullName evidence="11">Sensory/regulatory protein RpfC</fullName>
    </alternativeName>
</protein>
<dbReference type="KEGG" id="vab:WPS_17550"/>
<gene>
    <name evidence="19" type="ORF">WPS_17550</name>
</gene>
<sequence>MAILSLFVAAAATAPVAHTTLGTFPGFSALYGGAVVVGLAITAAIVFTQFAATQRPSLLALACGLLFCAIVFVPYILTIPVPGSAAVLGQHGNATEYLQAAWGCVLTASFVAYASISRREGGESHSGPRVAAALFATLAAAYIVIDVALTFGKQLPSLADERYLPGVVFVRCAMVVFAAVALVLLQWRPRHSVADVWLMVPAAALLAEPISDALGGGRYTVGWYLSHADVLIATTCLVIALLFETNRISRILTLSERRLRGIVNGVTDALIVVDPGGAIVSVNPAAERLFGLASPEARGAPVTQLLPDFDHAGPIAYFSAVETTARHARGELFPIELARGRDSSNESGETIVIVRDITQRKAADEAIRQAHDRAVEAAEVKSQFLATMSHEIRTPINAVVGMSELLMQTRLDDEAREYATTVRDSAESLLGIVNDILDFSKIEAGRMELEAAPFSPLVAVENATDILAAAARKKGLSLSTFVAPDVPQRVIGDADRLRQVLLNLLGNAVKFTAEGSVSVRAVVERIDGEDAVMHFSVTDTGPGIAPELADRLFEPFRQADQSTRRRYGGTGLGLSISRRIVELMGGRIGFDSSVGRGSTFWFTVPLTRVPDDLRGRNDALRGRRILVVDDETVARQVIDQYLLAWGAVASSTGNAAHGLELARAMAARGIAFEVAVIDRRAGGDGFSFAARMRSAPELKDLPLVLVTGSEEPAAEARARGFSGVVRKPIRQVTLHDALAGACTKTMPGPRLVEPLVMAPPREIVNVLVAEDNPVNRKLALQQLKKLGYAAHAVVDGREAIDAVASGAYDVVLMDCQMPEVDGFEATRAIRRAEATRGGHIPILAMTANALEGDREQCLAAGMDEYLAKPVQLATLSAAIERFVNGIGVAG</sequence>
<evidence type="ECO:0000313" key="19">
    <source>
        <dbReference type="EMBL" id="BDE06479.1"/>
    </source>
</evidence>
<dbReference type="PANTHER" id="PTHR45339:SF1">
    <property type="entry name" value="HYBRID SIGNAL TRANSDUCTION HISTIDINE KINASE J"/>
    <property type="match status" value="1"/>
</dbReference>
<dbReference type="GO" id="GO:0000155">
    <property type="term" value="F:phosphorelay sensor kinase activity"/>
    <property type="evidence" value="ECO:0007669"/>
    <property type="project" value="InterPro"/>
</dbReference>
<dbReference type="GO" id="GO:0005524">
    <property type="term" value="F:ATP binding"/>
    <property type="evidence" value="ECO:0007669"/>
    <property type="project" value="UniProtKB-KW"/>
</dbReference>
<dbReference type="PROSITE" id="PS50110">
    <property type="entry name" value="RESPONSE_REGULATORY"/>
    <property type="match status" value="2"/>
</dbReference>
<evidence type="ECO:0000256" key="2">
    <source>
        <dbReference type="ARBA" id="ARBA00006402"/>
    </source>
</evidence>
<reference evidence="19 20" key="1">
    <citation type="journal article" date="2022" name="ISME Commun">
        <title>Vulcanimicrobium alpinus gen. nov. sp. nov., the first cultivated representative of the candidate phylum 'Eremiobacterota', is a metabolically versatile aerobic anoxygenic phototroph.</title>
        <authorList>
            <person name="Yabe S."/>
            <person name="Muto K."/>
            <person name="Abe K."/>
            <person name="Yokota A."/>
            <person name="Staudigel H."/>
            <person name="Tebo B.M."/>
        </authorList>
    </citation>
    <scope>NUCLEOTIDE SEQUENCE [LARGE SCALE GENOMIC DNA]</scope>
    <source>
        <strain evidence="19 20">WC8-2</strain>
    </source>
</reference>
<evidence type="ECO:0000256" key="13">
    <source>
        <dbReference type="PROSITE-ProRule" id="PRU00169"/>
    </source>
</evidence>
<keyword evidence="14" id="KW-0812">Transmembrane</keyword>
<dbReference type="SUPFAM" id="SSF55785">
    <property type="entry name" value="PYP-like sensor domain (PAS domain)"/>
    <property type="match status" value="1"/>
</dbReference>
<keyword evidence="5" id="KW-0808">Transferase</keyword>